<feature type="region of interest" description="Disordered" evidence="1">
    <location>
        <begin position="16"/>
        <end position="60"/>
    </location>
</feature>
<comment type="caution">
    <text evidence="2">The sequence shown here is derived from an EMBL/GenBank/DDBJ whole genome shotgun (WGS) entry which is preliminary data.</text>
</comment>
<evidence type="ECO:0000256" key="1">
    <source>
        <dbReference type="SAM" id="MobiDB-lite"/>
    </source>
</evidence>
<sequence length="60" mass="6451">MPYPWCPWDKGDFTASGDAAPIDRRGDLAGDKRAGDLHRKRVRPPRSTSAGASLLCGPVT</sequence>
<dbReference type="Proteomes" id="UP000608522">
    <property type="component" value="Unassembled WGS sequence"/>
</dbReference>
<protein>
    <submittedName>
        <fullName evidence="2">Uncharacterized protein</fullName>
    </submittedName>
</protein>
<evidence type="ECO:0000313" key="3">
    <source>
        <dbReference type="Proteomes" id="UP000608522"/>
    </source>
</evidence>
<accession>A0ABQ3T950</accession>
<dbReference type="EMBL" id="BNED01000005">
    <property type="protein sequence ID" value="GHI76912.1"/>
    <property type="molecule type" value="Genomic_DNA"/>
</dbReference>
<gene>
    <name evidence="2" type="ORF">Sspor_24730</name>
</gene>
<name>A0ABQ3T950_9ACTN</name>
<feature type="compositionally biased region" description="Basic and acidic residues" evidence="1">
    <location>
        <begin position="21"/>
        <end position="37"/>
    </location>
</feature>
<keyword evidence="3" id="KW-1185">Reference proteome</keyword>
<reference evidence="3" key="1">
    <citation type="submission" date="2023-07" db="EMBL/GenBank/DDBJ databases">
        <title>Whole genome shotgun sequence of Streptomyces spororaveus NBRC 15456.</title>
        <authorList>
            <person name="Komaki H."/>
            <person name="Tamura T."/>
        </authorList>
    </citation>
    <scope>NUCLEOTIDE SEQUENCE [LARGE SCALE GENOMIC DNA]</scope>
    <source>
        <strain evidence="3">NBRC 15456</strain>
    </source>
</reference>
<organism evidence="2 3">
    <name type="scientific">Streptomyces spororaveus</name>
    <dbReference type="NCBI Taxonomy" id="284039"/>
    <lineage>
        <taxon>Bacteria</taxon>
        <taxon>Bacillati</taxon>
        <taxon>Actinomycetota</taxon>
        <taxon>Actinomycetes</taxon>
        <taxon>Kitasatosporales</taxon>
        <taxon>Streptomycetaceae</taxon>
        <taxon>Streptomyces</taxon>
    </lineage>
</organism>
<proteinExistence type="predicted"/>
<evidence type="ECO:0000313" key="2">
    <source>
        <dbReference type="EMBL" id="GHI76912.1"/>
    </source>
</evidence>